<protein>
    <submittedName>
        <fullName evidence="2">Uncharacterized protein</fullName>
    </submittedName>
</protein>
<sequence length="276" mass="31792">MDANGYQVWGRIANALVYAIVIPHTVIWAELYMRGDKVVEYYGDLWFFIILVWIVFLTLKALRYRFEWLNCIPCSPLSPNYPLYLPRAVTLENSMLLLFSLFPVFAYYEVLLGVGYFTEHMAEAVVFMVLVLAAGYYIPTFVCATRLRRMEKRSDRAGIVAILERMDRQRARHFIYRYDWPDYLLETLIFTALAAMLYLMQLGDVPVGTRIGTAWLFLLATAAERVVEAYPRLWLWGGWGTLGVVDAQRAITIVRRYKVARLVIALAGVAVVGWMG</sequence>
<feature type="transmembrane region" description="Helical" evidence="1">
    <location>
        <begin position="45"/>
        <end position="62"/>
    </location>
</feature>
<evidence type="ECO:0000313" key="2">
    <source>
        <dbReference type="EMBL" id="KQM09575.1"/>
    </source>
</evidence>
<evidence type="ECO:0000256" key="1">
    <source>
        <dbReference type="SAM" id="Phobius"/>
    </source>
</evidence>
<feature type="transmembrane region" description="Helical" evidence="1">
    <location>
        <begin position="124"/>
        <end position="144"/>
    </location>
</feature>
<dbReference type="Proteomes" id="UP000054172">
    <property type="component" value="Unassembled WGS sequence"/>
</dbReference>
<feature type="transmembrane region" description="Helical" evidence="1">
    <location>
        <begin position="12"/>
        <end position="33"/>
    </location>
</feature>
<accession>A0A0Q4BAC7</accession>
<organism evidence="2 3">
    <name type="scientific">Candidatus [Bacteroides] periocalifornicus</name>
    <dbReference type="NCBI Taxonomy" id="1702214"/>
    <lineage>
        <taxon>Bacteria</taxon>
        <taxon>Pseudomonadati</taxon>
        <taxon>Bacteroidota</taxon>
    </lineage>
</organism>
<keyword evidence="3" id="KW-1185">Reference proteome</keyword>
<dbReference type="AlphaFoldDB" id="A0A0Q4BAC7"/>
<reference evidence="2" key="1">
    <citation type="submission" date="2015-08" db="EMBL/GenBank/DDBJ databases">
        <title>Candidatus Bacteriodes Periocalifornicus.</title>
        <authorList>
            <person name="McLean J.S."/>
            <person name="Kelley S."/>
        </authorList>
    </citation>
    <scope>NUCLEOTIDE SEQUENCE [LARGE SCALE GENOMIC DNA]</scope>
    <source>
        <strain evidence="2">12B</strain>
    </source>
</reference>
<dbReference type="PATRIC" id="fig|1702214.3.peg.746"/>
<name>A0A0Q4BAC7_9BACT</name>
<comment type="caution">
    <text evidence="2">The sequence shown here is derived from an EMBL/GenBank/DDBJ whole genome shotgun (WGS) entry which is preliminary data.</text>
</comment>
<proteinExistence type="predicted"/>
<feature type="transmembrane region" description="Helical" evidence="1">
    <location>
        <begin position="259"/>
        <end position="275"/>
    </location>
</feature>
<keyword evidence="1" id="KW-1133">Transmembrane helix</keyword>
<keyword evidence="1" id="KW-0472">Membrane</keyword>
<gene>
    <name evidence="2" type="ORF">AL399_00550</name>
</gene>
<evidence type="ECO:0000313" key="3">
    <source>
        <dbReference type="Proteomes" id="UP000054172"/>
    </source>
</evidence>
<keyword evidence="1" id="KW-0812">Transmembrane</keyword>
<feature type="transmembrane region" description="Helical" evidence="1">
    <location>
        <begin position="96"/>
        <end position="118"/>
    </location>
</feature>
<dbReference type="EMBL" id="LIIK01000002">
    <property type="protein sequence ID" value="KQM09575.1"/>
    <property type="molecule type" value="Genomic_DNA"/>
</dbReference>